<dbReference type="InterPro" id="IPR019734">
    <property type="entry name" value="TPR_rpt"/>
</dbReference>
<protein>
    <recommendedName>
        <fullName evidence="7">Tetratricopeptide repeat protein</fullName>
    </recommendedName>
</protein>
<evidence type="ECO:0000256" key="3">
    <source>
        <dbReference type="PROSITE-ProRule" id="PRU00339"/>
    </source>
</evidence>
<feature type="repeat" description="TPR" evidence="3">
    <location>
        <begin position="27"/>
        <end position="60"/>
    </location>
</feature>
<evidence type="ECO:0000313" key="6">
    <source>
        <dbReference type="Proteomes" id="UP000179797"/>
    </source>
</evidence>
<dbReference type="OrthoDB" id="9803982at2"/>
<dbReference type="EMBL" id="JRYR02000001">
    <property type="protein sequence ID" value="OHX68178.1"/>
    <property type="molecule type" value="Genomic_DNA"/>
</dbReference>
<organism evidence="5 6">
    <name type="scientific">Flammeovirga pacifica</name>
    <dbReference type="NCBI Taxonomy" id="915059"/>
    <lineage>
        <taxon>Bacteria</taxon>
        <taxon>Pseudomonadati</taxon>
        <taxon>Bacteroidota</taxon>
        <taxon>Cytophagia</taxon>
        <taxon>Cytophagales</taxon>
        <taxon>Flammeovirgaceae</taxon>
        <taxon>Flammeovirga</taxon>
    </lineage>
</organism>
<dbReference type="PROSITE" id="PS50005">
    <property type="entry name" value="TPR"/>
    <property type="match status" value="2"/>
</dbReference>
<dbReference type="PANTHER" id="PTHR45586:SF1">
    <property type="entry name" value="LIPOPOLYSACCHARIDE ASSEMBLY PROTEIN B"/>
    <property type="match status" value="1"/>
</dbReference>
<dbReference type="InterPro" id="IPR011990">
    <property type="entry name" value="TPR-like_helical_dom_sf"/>
</dbReference>
<dbReference type="RefSeq" id="WP_084812236.1">
    <property type="nucleotide sequence ID" value="NZ_JRYR02000001.1"/>
</dbReference>
<dbReference type="SMART" id="SM00028">
    <property type="entry name" value="TPR"/>
    <property type="match status" value="4"/>
</dbReference>
<keyword evidence="4" id="KW-0732">Signal</keyword>
<feature type="repeat" description="TPR" evidence="3">
    <location>
        <begin position="61"/>
        <end position="94"/>
    </location>
</feature>
<dbReference type="PANTHER" id="PTHR45586">
    <property type="entry name" value="TPR REPEAT-CONTAINING PROTEIN PA4667"/>
    <property type="match status" value="1"/>
</dbReference>
<dbReference type="STRING" id="915059.NH26_18405"/>
<keyword evidence="6" id="KW-1185">Reference proteome</keyword>
<dbReference type="SUPFAM" id="SSF48452">
    <property type="entry name" value="TPR-like"/>
    <property type="match status" value="3"/>
</dbReference>
<evidence type="ECO:0000313" key="5">
    <source>
        <dbReference type="EMBL" id="OHX68178.1"/>
    </source>
</evidence>
<evidence type="ECO:0000256" key="4">
    <source>
        <dbReference type="SAM" id="SignalP"/>
    </source>
</evidence>
<name>A0A1S1Z4G5_FLAPC</name>
<feature type="signal peptide" evidence="4">
    <location>
        <begin position="1"/>
        <end position="20"/>
    </location>
</feature>
<dbReference type="Proteomes" id="UP000179797">
    <property type="component" value="Unassembled WGS sequence"/>
</dbReference>
<keyword evidence="1" id="KW-0677">Repeat</keyword>
<reference evidence="5 6" key="1">
    <citation type="journal article" date="2012" name="Int. J. Syst. Evol. Microbiol.">
        <title>Flammeovirga pacifica sp. nov., isolated from deep-sea sediment.</title>
        <authorList>
            <person name="Xu H."/>
            <person name="Fu Y."/>
            <person name="Yang N."/>
            <person name="Ding Z."/>
            <person name="Lai Q."/>
            <person name="Zeng R."/>
        </authorList>
    </citation>
    <scope>NUCLEOTIDE SEQUENCE [LARGE SCALE GENOMIC DNA]</scope>
    <source>
        <strain evidence="6">DSM 24597 / LMG 26175 / WPAGA1</strain>
    </source>
</reference>
<dbReference type="AlphaFoldDB" id="A0A1S1Z4G5"/>
<feature type="chain" id="PRO_5012797367" description="Tetratricopeptide repeat protein" evidence="4">
    <location>
        <begin position="21"/>
        <end position="446"/>
    </location>
</feature>
<accession>A0A1S1Z4G5</accession>
<evidence type="ECO:0000256" key="1">
    <source>
        <dbReference type="ARBA" id="ARBA00022737"/>
    </source>
</evidence>
<dbReference type="Pfam" id="PF14559">
    <property type="entry name" value="TPR_19"/>
    <property type="match status" value="1"/>
</dbReference>
<proteinExistence type="predicted"/>
<sequence length="446" mass="51846">MKLSKFHIILSIICSFLFYAPVSGQNANDYLEKADFLLANNRYQEALDMLDQAINASPKDGNIYFKKANTYLAVTKFGDAIKTLEDCVEADPNYYRAYEMLGDLYSQRKQPIKSVKYYDLAYQKDPSIDQKYLYKLKIIDILDQANRHRFSKKHIDDVRKLNLVESFDLDYYEAMYWNEMGHPEKAEELMAKIIGDIEPLSGNERYYFQYIWALFEGGKYAEAKEWMDKITTSEAESMFMIFQEDYYFNLAQTYFTIMDYEKSQSMIDVTLGINSSYIEAFDLQKQLAAIRTDKSKVIAAQDRALMAEKDIKKRSAKLLDLATLNYQSMDFATSYIHLEEFQKALPQNERNLNVIFMKTMCEKSLGEIGVATEKLKKVIHNPTIKPPTKAKYNFAIALVYKEIGDYKSAENFLKAAYGGSFKNAVRYEFAEIQRLKDIKELEALNK</sequence>
<dbReference type="Gene3D" id="1.25.40.10">
    <property type="entry name" value="Tetratricopeptide repeat domain"/>
    <property type="match status" value="3"/>
</dbReference>
<evidence type="ECO:0000256" key="2">
    <source>
        <dbReference type="ARBA" id="ARBA00022803"/>
    </source>
</evidence>
<evidence type="ECO:0008006" key="7">
    <source>
        <dbReference type="Google" id="ProtNLM"/>
    </source>
</evidence>
<comment type="caution">
    <text evidence="5">The sequence shown here is derived from an EMBL/GenBank/DDBJ whole genome shotgun (WGS) entry which is preliminary data.</text>
</comment>
<keyword evidence="2 3" id="KW-0802">TPR repeat</keyword>
<gene>
    <name evidence="5" type="ORF">NH26_18405</name>
</gene>
<dbReference type="Pfam" id="PF13181">
    <property type="entry name" value="TPR_8"/>
    <property type="match status" value="1"/>
</dbReference>
<dbReference type="InterPro" id="IPR051012">
    <property type="entry name" value="CellSynth/LPSAsmb/PSIAsmb"/>
</dbReference>